<dbReference type="Gene3D" id="3.30.460.10">
    <property type="entry name" value="Beta Polymerase, domain 2"/>
    <property type="match status" value="1"/>
</dbReference>
<gene>
    <name evidence="1" type="ORF">GGR04_002213</name>
</gene>
<evidence type="ECO:0008006" key="3">
    <source>
        <dbReference type="Google" id="ProtNLM"/>
    </source>
</evidence>
<accession>A0A7W6H4U8</accession>
<dbReference type="EMBL" id="JACIEK010000004">
    <property type="protein sequence ID" value="MBB3998374.1"/>
    <property type="molecule type" value="Genomic_DNA"/>
</dbReference>
<evidence type="ECO:0000313" key="2">
    <source>
        <dbReference type="Proteomes" id="UP000542776"/>
    </source>
</evidence>
<dbReference type="RefSeq" id="WP_183199901.1">
    <property type="nucleotide sequence ID" value="NZ_JACIEK010000004.1"/>
</dbReference>
<proteinExistence type="predicted"/>
<sequence length="277" mass="30939">MSAHPHTDEALLRRRAAYFFNTDRRARGEVREFAALLSTMGECAVVGGMLRDLCLGGHGAFRSDVDFVADVDDIDAFDRAMERMGATVNRFGGYGVKLAAWQVDVWPLQRTWAARKQHAEVRCLDDVLKTTFFDWDAVLYYPATGRVAAKEGYFGRLRDRVIDVNLLPNPNPVGNAVRALRYACRWQARLAPKLAEHVGRQVRDCGWDALLLAEERSFRKRHLRMLDAREIERRLAAIADGRAVEIVDAGQPRREPKAASKRAAAGGGACRLAMVGS</sequence>
<comment type="caution">
    <text evidence="1">The sequence shown here is derived from an EMBL/GenBank/DDBJ whole genome shotgun (WGS) entry which is preliminary data.</text>
</comment>
<name>A0A7W6H4U8_9HYPH</name>
<organism evidence="1 2">
    <name type="scientific">Aureimonas pseudogalii</name>
    <dbReference type="NCBI Taxonomy" id="1744844"/>
    <lineage>
        <taxon>Bacteria</taxon>
        <taxon>Pseudomonadati</taxon>
        <taxon>Pseudomonadota</taxon>
        <taxon>Alphaproteobacteria</taxon>
        <taxon>Hyphomicrobiales</taxon>
        <taxon>Aurantimonadaceae</taxon>
        <taxon>Aureimonas</taxon>
    </lineage>
</organism>
<dbReference type="Proteomes" id="UP000542776">
    <property type="component" value="Unassembled WGS sequence"/>
</dbReference>
<dbReference type="InterPro" id="IPR043519">
    <property type="entry name" value="NT_sf"/>
</dbReference>
<protein>
    <recommendedName>
        <fullName evidence="3">Poly A polymerase head domain-containing protein</fullName>
    </recommendedName>
</protein>
<reference evidence="1 2" key="1">
    <citation type="submission" date="2020-08" db="EMBL/GenBank/DDBJ databases">
        <title>Genomic Encyclopedia of Type Strains, Phase IV (KMG-IV): sequencing the most valuable type-strain genomes for metagenomic binning, comparative biology and taxonomic classification.</title>
        <authorList>
            <person name="Goeker M."/>
        </authorList>
    </citation>
    <scope>NUCLEOTIDE SEQUENCE [LARGE SCALE GENOMIC DNA]</scope>
    <source>
        <strain evidence="1 2">DSM 102238</strain>
    </source>
</reference>
<keyword evidence="2" id="KW-1185">Reference proteome</keyword>
<evidence type="ECO:0000313" key="1">
    <source>
        <dbReference type="EMBL" id="MBB3998374.1"/>
    </source>
</evidence>
<dbReference type="AlphaFoldDB" id="A0A7W6H4U8"/>